<dbReference type="Proteomes" id="UP000010931">
    <property type="component" value="Unassembled WGS sequence"/>
</dbReference>
<evidence type="ECO:0000313" key="1">
    <source>
        <dbReference type="EMBL" id="ELP67693.1"/>
    </source>
</evidence>
<dbReference type="RefSeq" id="WP_006377223.1">
    <property type="nucleotide sequence ID" value="NZ_AEJB01000272.1"/>
</dbReference>
<organism evidence="1 2">
    <name type="scientific">Streptomyces turgidiscabies (strain Car8)</name>
    <dbReference type="NCBI Taxonomy" id="698760"/>
    <lineage>
        <taxon>Bacteria</taxon>
        <taxon>Bacillati</taxon>
        <taxon>Actinomycetota</taxon>
        <taxon>Actinomycetes</taxon>
        <taxon>Kitasatosporales</taxon>
        <taxon>Streptomycetaceae</taxon>
        <taxon>Streptomyces</taxon>
    </lineage>
</organism>
<comment type="caution">
    <text evidence="1">The sequence shown here is derived from an EMBL/GenBank/DDBJ whole genome shotgun (WGS) entry which is preliminary data.</text>
</comment>
<reference evidence="1 2" key="1">
    <citation type="journal article" date="2011" name="Plasmid">
        <title>Streptomyces turgidiscabies Car8 contains a modular pathogenicity island that shares virulence genes with other actinobacterial plant pathogens.</title>
        <authorList>
            <person name="Huguet-Tapia J.C."/>
            <person name="Badger J.H."/>
            <person name="Loria R."/>
            <person name="Pettis G.S."/>
        </authorList>
    </citation>
    <scope>NUCLEOTIDE SEQUENCE [LARGE SCALE GENOMIC DNA]</scope>
    <source>
        <strain evidence="1 2">Car8</strain>
    </source>
</reference>
<name>L7F7W9_STRT8</name>
<proteinExistence type="predicted"/>
<dbReference type="EMBL" id="AEJB01000272">
    <property type="protein sequence ID" value="ELP67693.1"/>
    <property type="molecule type" value="Genomic_DNA"/>
</dbReference>
<sequence>MTVSSLPMQWNTSAAAGSQWVESFTMGDPGALVDITGLDWEFVIRQSVTDTSPTPLVKVTPTPSAQGYITVTLATSTVLVVLSPTATSLLGKGARPFNLWSNPNTSTQTTWVEGVFNTQPVAMP</sequence>
<gene>
    <name evidence="1" type="ORF">STRTUCAR8_08563</name>
</gene>
<keyword evidence="2" id="KW-1185">Reference proteome</keyword>
<protein>
    <submittedName>
        <fullName evidence="1">Uncharacterized protein</fullName>
    </submittedName>
</protein>
<accession>L7F7W9</accession>
<dbReference type="AlphaFoldDB" id="L7F7W9"/>
<dbReference type="PATRIC" id="fig|698760.3.peg.3576"/>
<evidence type="ECO:0000313" key="2">
    <source>
        <dbReference type="Proteomes" id="UP000010931"/>
    </source>
</evidence>